<evidence type="ECO:0000313" key="7">
    <source>
        <dbReference type="Proteomes" id="UP000541444"/>
    </source>
</evidence>
<dbReference type="CDD" id="cd03399">
    <property type="entry name" value="SPFH_flotillin"/>
    <property type="match status" value="1"/>
</dbReference>
<protein>
    <recommendedName>
        <fullName evidence="4">Flotillin-like</fullName>
    </recommendedName>
</protein>
<comment type="similarity">
    <text evidence="1 4">Belongs to the band 7/mec-2 family. Flotillin subfamily.</text>
</comment>
<evidence type="ECO:0000256" key="4">
    <source>
        <dbReference type="RuleBase" id="RU366054"/>
    </source>
</evidence>
<accession>A0A7J7LYI8</accession>
<dbReference type="Proteomes" id="UP000541444">
    <property type="component" value="Unassembled WGS sequence"/>
</dbReference>
<keyword evidence="7" id="KW-1185">Reference proteome</keyword>
<dbReference type="EMBL" id="JACGCM010001886">
    <property type="protein sequence ID" value="KAF6147624.1"/>
    <property type="molecule type" value="Genomic_DNA"/>
</dbReference>
<name>A0A7J7LYI8_9MAGN</name>
<evidence type="ECO:0000259" key="5">
    <source>
        <dbReference type="Pfam" id="PF01145"/>
    </source>
</evidence>
<dbReference type="PANTHER" id="PTHR13806">
    <property type="entry name" value="FLOTILLIN-RELATED"/>
    <property type="match status" value="1"/>
</dbReference>
<keyword evidence="2 4" id="KW-1003">Cell membrane</keyword>
<comment type="caution">
    <text evidence="6">The sequence shown here is derived from an EMBL/GenBank/DDBJ whole genome shotgun (WGS) entry which is preliminary data.</text>
</comment>
<dbReference type="OrthoDB" id="6080404at2759"/>
<feature type="domain" description="Band 7" evidence="5">
    <location>
        <begin position="16"/>
        <end position="129"/>
    </location>
</feature>
<evidence type="ECO:0000256" key="2">
    <source>
        <dbReference type="ARBA" id="ARBA00022475"/>
    </source>
</evidence>
<dbReference type="Gene3D" id="3.30.479.30">
    <property type="entry name" value="Band 7 domain"/>
    <property type="match status" value="1"/>
</dbReference>
<comment type="subcellular location">
    <subcellularLocation>
        <location evidence="4">Cell membrane</location>
        <topology evidence="4">Lipid-anchor</topology>
    </subcellularLocation>
    <subcellularLocation>
        <location evidence="4">Membrane</location>
        <location evidence="4">Caveola</location>
    </subcellularLocation>
</comment>
<evidence type="ECO:0000256" key="3">
    <source>
        <dbReference type="ARBA" id="ARBA00023136"/>
    </source>
</evidence>
<feature type="non-terminal residue" evidence="6">
    <location>
        <position position="1"/>
    </location>
</feature>
<keyword evidence="3 4" id="KW-0472">Membrane</keyword>
<evidence type="ECO:0000256" key="1">
    <source>
        <dbReference type="ARBA" id="ARBA00007161"/>
    </source>
</evidence>
<dbReference type="InterPro" id="IPR001107">
    <property type="entry name" value="Band_7"/>
</dbReference>
<proteinExistence type="inferred from homology"/>
<dbReference type="SUPFAM" id="SSF117892">
    <property type="entry name" value="Band 7/SPFH domain"/>
    <property type="match status" value="1"/>
</dbReference>
<evidence type="ECO:0000313" key="6">
    <source>
        <dbReference type="EMBL" id="KAF6147624.1"/>
    </source>
</evidence>
<gene>
    <name evidence="6" type="ORF">GIB67_031615</name>
</gene>
<dbReference type="Pfam" id="PF01145">
    <property type="entry name" value="Band_7"/>
    <property type="match status" value="1"/>
</dbReference>
<dbReference type="GO" id="GO:0005901">
    <property type="term" value="C:caveola"/>
    <property type="evidence" value="ECO:0007669"/>
    <property type="project" value="UniProtKB-SubCell"/>
</dbReference>
<reference evidence="6 7" key="1">
    <citation type="journal article" date="2020" name="IScience">
        <title>Genome Sequencing of the Endangered Kingdonia uniflora (Circaeasteraceae, Ranunculales) Reveals Potential Mechanisms of Evolutionary Specialization.</title>
        <authorList>
            <person name="Sun Y."/>
            <person name="Deng T."/>
            <person name="Zhang A."/>
            <person name="Moore M.J."/>
            <person name="Landis J.B."/>
            <person name="Lin N."/>
            <person name="Zhang H."/>
            <person name="Zhang X."/>
            <person name="Huang J."/>
            <person name="Zhang X."/>
            <person name="Sun H."/>
            <person name="Wang H."/>
        </authorList>
    </citation>
    <scope>NUCLEOTIDE SEQUENCE [LARGE SCALE GENOMIC DNA]</scope>
    <source>
        <strain evidence="6">TB1705</strain>
        <tissue evidence="6">Leaf</tissue>
    </source>
</reference>
<dbReference type="PANTHER" id="PTHR13806:SF31">
    <property type="entry name" value="FLOTILLIN-LIKE PROTEIN 1-RELATED"/>
    <property type="match status" value="1"/>
</dbReference>
<organism evidence="6 7">
    <name type="scientific">Kingdonia uniflora</name>
    <dbReference type="NCBI Taxonomy" id="39325"/>
    <lineage>
        <taxon>Eukaryota</taxon>
        <taxon>Viridiplantae</taxon>
        <taxon>Streptophyta</taxon>
        <taxon>Embryophyta</taxon>
        <taxon>Tracheophyta</taxon>
        <taxon>Spermatophyta</taxon>
        <taxon>Magnoliopsida</taxon>
        <taxon>Ranunculales</taxon>
        <taxon>Circaeasteraceae</taxon>
        <taxon>Kingdonia</taxon>
    </lineage>
</organism>
<dbReference type="InterPro" id="IPR036013">
    <property type="entry name" value="Band_7/SPFH_dom_sf"/>
</dbReference>
<dbReference type="InterPro" id="IPR027705">
    <property type="entry name" value="Flotillin_fam"/>
</dbReference>
<sequence>RNYRSSLPAIFTIGPRIDDEDSLLRYAKLISKEKHYHHVNELVQGIIEGETRVLVASMTMEEVFKGTKEFKKEVFDKVQLELNQFGLLIYDANVKQLMDVPGHEYFSYLGQNTQQKAQNQAKIDVAETKMKEADVAEANAKLQTKKADWARQAQLAKVEVTKAVAIRSGELQREVERMNAMTQTEKLRADFLSKASVQYETKVQEANWDIYKKQKVAEAMLYQKEKEAEAQRATASAALYSCQQTTDGEFYKKKKEAEGLVALAEAQEAYLHTLLNALG</sequence>
<dbReference type="AlphaFoldDB" id="A0A7J7LYI8"/>